<keyword evidence="1" id="KW-0732">Signal</keyword>
<evidence type="ECO:0000313" key="4">
    <source>
        <dbReference type="Proteomes" id="UP001172687"/>
    </source>
</evidence>
<organism evidence="3 4">
    <name type="scientific">Mycolicibacterium austroafricanum</name>
    <name type="common">Mycobacterium austroafricanum</name>
    <dbReference type="NCBI Taxonomy" id="39687"/>
    <lineage>
        <taxon>Bacteria</taxon>
        <taxon>Bacillati</taxon>
        <taxon>Actinomycetota</taxon>
        <taxon>Actinomycetes</taxon>
        <taxon>Mycobacteriales</taxon>
        <taxon>Mycobacteriaceae</taxon>
        <taxon>Mycolicibacterium</taxon>
    </lineage>
</organism>
<dbReference type="RefSeq" id="WP_105387217.1">
    <property type="nucleotide sequence ID" value="NZ_CP070380.1"/>
</dbReference>
<evidence type="ECO:0000313" key="3">
    <source>
        <dbReference type="EMBL" id="MDN4522257.1"/>
    </source>
</evidence>
<evidence type="ECO:0000256" key="1">
    <source>
        <dbReference type="SAM" id="SignalP"/>
    </source>
</evidence>
<name>A0ABT8HPQ5_MYCAO</name>
<reference evidence="3" key="1">
    <citation type="submission" date="2023-07" db="EMBL/GenBank/DDBJ databases">
        <title>Degradation of tert-butanol by M. austroafricanum TBA100.</title>
        <authorList>
            <person name="Helbich S."/>
            <person name="Vainshtein Y."/>
        </authorList>
    </citation>
    <scope>NUCLEOTIDE SEQUENCE</scope>
    <source>
        <strain evidence="3">TBA100</strain>
    </source>
</reference>
<feature type="chain" id="PRO_5046823680" evidence="1">
    <location>
        <begin position="18"/>
        <end position="218"/>
    </location>
</feature>
<sequence>MRLIAVCALALAGVGCAQSSGPAPAPASQTTARLTIDPTRIDRARDALPDGYEVAAYTGPPAPFAVWGFRGSPVTDPAPCAALAAPAVDPGTARGWSASGPGGIVYAVVAGAAGPSPTPAVRADCARWTAVSGHTTGVVTGVPGPDVASAQTVGMSGTATTVVEGGTETRSHSETFVAYLDGYVCFVAVVTDPGSPDPALAPGFASDLLAETVSTLRG</sequence>
<feature type="domain" description="DUF5642" evidence="2">
    <location>
        <begin position="37"/>
        <end position="217"/>
    </location>
</feature>
<dbReference type="Pfam" id="PF18702">
    <property type="entry name" value="DUF5642"/>
    <property type="match status" value="1"/>
</dbReference>
<dbReference type="EMBL" id="JAUHTC010000098">
    <property type="protein sequence ID" value="MDN4522257.1"/>
    <property type="molecule type" value="Genomic_DNA"/>
</dbReference>
<protein>
    <submittedName>
        <fullName evidence="3">DUF5642 family protein</fullName>
    </submittedName>
</protein>
<dbReference type="PROSITE" id="PS51257">
    <property type="entry name" value="PROKAR_LIPOPROTEIN"/>
    <property type="match status" value="1"/>
</dbReference>
<evidence type="ECO:0000259" key="2">
    <source>
        <dbReference type="Pfam" id="PF18702"/>
    </source>
</evidence>
<feature type="signal peptide" evidence="1">
    <location>
        <begin position="1"/>
        <end position="17"/>
    </location>
</feature>
<proteinExistence type="predicted"/>
<keyword evidence="4" id="KW-1185">Reference proteome</keyword>
<accession>A0ABT8HPQ5</accession>
<dbReference type="Proteomes" id="UP001172687">
    <property type="component" value="Unassembled WGS sequence"/>
</dbReference>
<gene>
    <name evidence="3" type="ORF">QYF68_31205</name>
</gene>
<comment type="caution">
    <text evidence="3">The sequence shown here is derived from an EMBL/GenBank/DDBJ whole genome shotgun (WGS) entry which is preliminary data.</text>
</comment>
<dbReference type="InterPro" id="IPR041313">
    <property type="entry name" value="DUF5642"/>
</dbReference>